<proteinExistence type="predicted"/>
<feature type="domain" description="Alpha-mannosidase Ams1-like N-terminal" evidence="1">
    <location>
        <begin position="45"/>
        <end position="126"/>
    </location>
</feature>
<feature type="non-terminal residue" evidence="2">
    <location>
        <position position="127"/>
    </location>
</feature>
<protein>
    <recommendedName>
        <fullName evidence="1">Alpha-mannosidase Ams1-like N-terminal domain-containing protein</fullName>
    </recommendedName>
</protein>
<gene>
    <name evidence="2" type="ORF">SK128_013883</name>
</gene>
<organism evidence="2 3">
    <name type="scientific">Halocaridina rubra</name>
    <name type="common">Hawaiian red shrimp</name>
    <dbReference type="NCBI Taxonomy" id="373956"/>
    <lineage>
        <taxon>Eukaryota</taxon>
        <taxon>Metazoa</taxon>
        <taxon>Ecdysozoa</taxon>
        <taxon>Arthropoda</taxon>
        <taxon>Crustacea</taxon>
        <taxon>Multicrustacea</taxon>
        <taxon>Malacostraca</taxon>
        <taxon>Eumalacostraca</taxon>
        <taxon>Eucarida</taxon>
        <taxon>Decapoda</taxon>
        <taxon>Pleocyemata</taxon>
        <taxon>Caridea</taxon>
        <taxon>Atyoidea</taxon>
        <taxon>Atyidae</taxon>
        <taxon>Halocaridina</taxon>
    </lineage>
</organism>
<evidence type="ECO:0000313" key="3">
    <source>
        <dbReference type="Proteomes" id="UP001381693"/>
    </source>
</evidence>
<comment type="caution">
    <text evidence="2">The sequence shown here is derived from an EMBL/GenBank/DDBJ whole genome shotgun (WGS) entry which is preliminary data.</text>
</comment>
<name>A0AAN8X7K5_HALRR</name>
<dbReference type="InterPro" id="IPR054723">
    <property type="entry name" value="Ams1-like_N"/>
</dbReference>
<evidence type="ECO:0000313" key="2">
    <source>
        <dbReference type="EMBL" id="KAK7079336.1"/>
    </source>
</evidence>
<reference evidence="2 3" key="1">
    <citation type="submission" date="2023-11" db="EMBL/GenBank/DDBJ databases">
        <title>Halocaridina rubra genome assembly.</title>
        <authorList>
            <person name="Smith C."/>
        </authorList>
    </citation>
    <scope>NUCLEOTIDE SEQUENCE [LARGE SCALE GENOMIC DNA]</scope>
    <source>
        <strain evidence="2">EP-1</strain>
        <tissue evidence="2">Whole</tissue>
    </source>
</reference>
<keyword evidence="3" id="KW-1185">Reference proteome</keyword>
<dbReference type="EMBL" id="JAXCGZ010007548">
    <property type="protein sequence ID" value="KAK7079336.1"/>
    <property type="molecule type" value="Genomic_DNA"/>
</dbReference>
<evidence type="ECO:0000259" key="1">
    <source>
        <dbReference type="Pfam" id="PF22907"/>
    </source>
</evidence>
<sequence>MSDAGVQASIHKNVKTTLPRINNYINSSRFREVNLFGRLYPDSRPVVLSHWAIPGGEGAWQSWTFDQIVTQEFTPVSIGDTFGPTWTTHWFKLEFEIPEEWIGKEVRIRWGSNSEAAVWSSGGQILQ</sequence>
<dbReference type="Proteomes" id="UP001381693">
    <property type="component" value="Unassembled WGS sequence"/>
</dbReference>
<dbReference type="AlphaFoldDB" id="A0AAN8X7K5"/>
<dbReference type="Pfam" id="PF22907">
    <property type="entry name" value="Ams1-like_1st"/>
    <property type="match status" value="1"/>
</dbReference>
<accession>A0AAN8X7K5</accession>